<dbReference type="Proteomes" id="UP001153076">
    <property type="component" value="Unassembled WGS sequence"/>
</dbReference>
<name>A0A9Q1GZP5_9CARY</name>
<comment type="caution">
    <text evidence="1">The sequence shown here is derived from an EMBL/GenBank/DDBJ whole genome shotgun (WGS) entry which is preliminary data.</text>
</comment>
<proteinExistence type="predicted"/>
<dbReference type="EMBL" id="JAKOGI010001149">
    <property type="protein sequence ID" value="KAJ8427403.1"/>
    <property type="molecule type" value="Genomic_DNA"/>
</dbReference>
<evidence type="ECO:0000313" key="1">
    <source>
        <dbReference type="EMBL" id="KAJ8427403.1"/>
    </source>
</evidence>
<dbReference type="AlphaFoldDB" id="A0A9Q1GZP5"/>
<keyword evidence="2" id="KW-1185">Reference proteome</keyword>
<sequence length="246" mass="28623">MEGTLGNGIAPLQGRRECDYRPYYLRSDSLQSLNAISSSTLASILVREVRVKQDRRNDENKCSDVSNDYENYFNATVLEKVNTEHRSPKIYPAGKKFYPALHRLLTERRNWGFRIILTQMYGGPFVNFGGPLTNTLHHGVGEDSISLYNLEWIGDLPILRVIYEEFLLPNKDLTGHNKYPTTVAELLCIHAELCRFHKVNHVYDDHWLDHFYGEYLVYCTYGEQTNSEQEKFETKKKSPLHISRQE</sequence>
<protein>
    <submittedName>
        <fullName evidence="1">Uncharacterized protein</fullName>
    </submittedName>
</protein>
<reference evidence="1" key="1">
    <citation type="submission" date="2022-04" db="EMBL/GenBank/DDBJ databases">
        <title>Carnegiea gigantea Genome sequencing and assembly v2.</title>
        <authorList>
            <person name="Copetti D."/>
            <person name="Sanderson M.J."/>
            <person name="Burquez A."/>
            <person name="Wojciechowski M.F."/>
        </authorList>
    </citation>
    <scope>NUCLEOTIDE SEQUENCE</scope>
    <source>
        <strain evidence="1">SGP5-SGP5p</strain>
        <tissue evidence="1">Aerial part</tissue>
    </source>
</reference>
<accession>A0A9Q1GZP5</accession>
<evidence type="ECO:0000313" key="2">
    <source>
        <dbReference type="Proteomes" id="UP001153076"/>
    </source>
</evidence>
<dbReference type="OrthoDB" id="1937804at2759"/>
<organism evidence="1 2">
    <name type="scientific">Carnegiea gigantea</name>
    <dbReference type="NCBI Taxonomy" id="171969"/>
    <lineage>
        <taxon>Eukaryota</taxon>
        <taxon>Viridiplantae</taxon>
        <taxon>Streptophyta</taxon>
        <taxon>Embryophyta</taxon>
        <taxon>Tracheophyta</taxon>
        <taxon>Spermatophyta</taxon>
        <taxon>Magnoliopsida</taxon>
        <taxon>eudicotyledons</taxon>
        <taxon>Gunneridae</taxon>
        <taxon>Pentapetalae</taxon>
        <taxon>Caryophyllales</taxon>
        <taxon>Cactineae</taxon>
        <taxon>Cactaceae</taxon>
        <taxon>Cactoideae</taxon>
        <taxon>Echinocereeae</taxon>
        <taxon>Carnegiea</taxon>
    </lineage>
</organism>
<gene>
    <name evidence="1" type="ORF">Cgig2_030697</name>
</gene>